<name>A0A1S4E919_DIACI</name>
<proteinExistence type="predicted"/>
<organism evidence="2 3">
    <name type="scientific">Diaphorina citri</name>
    <name type="common">Asian citrus psyllid</name>
    <dbReference type="NCBI Taxonomy" id="121845"/>
    <lineage>
        <taxon>Eukaryota</taxon>
        <taxon>Metazoa</taxon>
        <taxon>Ecdysozoa</taxon>
        <taxon>Arthropoda</taxon>
        <taxon>Hexapoda</taxon>
        <taxon>Insecta</taxon>
        <taxon>Pterygota</taxon>
        <taxon>Neoptera</taxon>
        <taxon>Paraneoptera</taxon>
        <taxon>Hemiptera</taxon>
        <taxon>Sternorrhyncha</taxon>
        <taxon>Psylloidea</taxon>
        <taxon>Psyllidae</taxon>
        <taxon>Diaphorininae</taxon>
        <taxon>Diaphorina</taxon>
    </lineage>
</organism>
<dbReference type="AlphaFoldDB" id="A0A1S4E919"/>
<reference evidence="3" key="1">
    <citation type="submission" date="2025-08" db="UniProtKB">
        <authorList>
            <consortium name="RefSeq"/>
        </authorList>
    </citation>
    <scope>IDENTIFICATION</scope>
</reference>
<evidence type="ECO:0000256" key="1">
    <source>
        <dbReference type="SAM" id="MobiDB-lite"/>
    </source>
</evidence>
<dbReference type="GeneID" id="103506876"/>
<protein>
    <submittedName>
        <fullName evidence="3">Uncharacterized protein LOC103506876</fullName>
    </submittedName>
</protein>
<dbReference type="KEGG" id="dci:103506876"/>
<feature type="region of interest" description="Disordered" evidence="1">
    <location>
        <begin position="1"/>
        <end position="28"/>
    </location>
</feature>
<evidence type="ECO:0000313" key="3">
    <source>
        <dbReference type="RefSeq" id="XP_017298554.1"/>
    </source>
</evidence>
<keyword evidence="2" id="KW-1185">Reference proteome</keyword>
<feature type="compositionally biased region" description="Polar residues" evidence="1">
    <location>
        <begin position="1"/>
        <end position="19"/>
    </location>
</feature>
<sequence>MSEKSNGQQAGPSSSSVQRLPTWKPPRDLSLASISSNLKASVNPAPKKQFMPNLNVQRKKNAEPTSTTKTKKDLVNTKQEKPKFTGKKKDSKGLIQVCPHIDDWIDVD</sequence>
<dbReference type="RefSeq" id="XP_017298554.1">
    <property type="nucleotide sequence ID" value="XM_017443065.1"/>
</dbReference>
<evidence type="ECO:0000313" key="2">
    <source>
        <dbReference type="Proteomes" id="UP000079169"/>
    </source>
</evidence>
<gene>
    <name evidence="3" type="primary">LOC103506876</name>
</gene>
<accession>A0A1S4E919</accession>
<dbReference type="PaxDb" id="121845-A0A1S4E919"/>
<feature type="compositionally biased region" description="Basic and acidic residues" evidence="1">
    <location>
        <begin position="70"/>
        <end position="91"/>
    </location>
</feature>
<dbReference type="STRING" id="121845.A0A1S4E919"/>
<dbReference type="Proteomes" id="UP000079169">
    <property type="component" value="Unplaced"/>
</dbReference>
<feature type="region of interest" description="Disordered" evidence="1">
    <location>
        <begin position="54"/>
        <end position="91"/>
    </location>
</feature>